<dbReference type="AlphaFoldDB" id="A0AAD7JIJ3"/>
<protein>
    <submittedName>
        <fullName evidence="2">Uncharacterized protein</fullName>
    </submittedName>
</protein>
<evidence type="ECO:0000256" key="1">
    <source>
        <dbReference type="SAM" id="MobiDB-lite"/>
    </source>
</evidence>
<dbReference type="EMBL" id="JARKIB010000025">
    <property type="protein sequence ID" value="KAJ7765599.1"/>
    <property type="molecule type" value="Genomic_DNA"/>
</dbReference>
<evidence type="ECO:0000313" key="3">
    <source>
        <dbReference type="Proteomes" id="UP001215598"/>
    </source>
</evidence>
<comment type="caution">
    <text evidence="2">The sequence shown here is derived from an EMBL/GenBank/DDBJ whole genome shotgun (WGS) entry which is preliminary data.</text>
</comment>
<evidence type="ECO:0000313" key="2">
    <source>
        <dbReference type="EMBL" id="KAJ7765599.1"/>
    </source>
</evidence>
<accession>A0AAD7JIJ3</accession>
<dbReference type="Proteomes" id="UP001215598">
    <property type="component" value="Unassembled WGS sequence"/>
</dbReference>
<feature type="region of interest" description="Disordered" evidence="1">
    <location>
        <begin position="45"/>
        <end position="68"/>
    </location>
</feature>
<keyword evidence="3" id="KW-1185">Reference proteome</keyword>
<gene>
    <name evidence="2" type="ORF">B0H16DRAFT_1454167</name>
</gene>
<reference evidence="2" key="1">
    <citation type="submission" date="2023-03" db="EMBL/GenBank/DDBJ databases">
        <title>Massive genome expansion in bonnet fungi (Mycena s.s.) driven by repeated elements and novel gene families across ecological guilds.</title>
        <authorList>
            <consortium name="Lawrence Berkeley National Laboratory"/>
            <person name="Harder C.B."/>
            <person name="Miyauchi S."/>
            <person name="Viragh M."/>
            <person name="Kuo A."/>
            <person name="Thoen E."/>
            <person name="Andreopoulos B."/>
            <person name="Lu D."/>
            <person name="Skrede I."/>
            <person name="Drula E."/>
            <person name="Henrissat B."/>
            <person name="Morin E."/>
            <person name="Kohler A."/>
            <person name="Barry K."/>
            <person name="LaButti K."/>
            <person name="Morin E."/>
            <person name="Salamov A."/>
            <person name="Lipzen A."/>
            <person name="Mereny Z."/>
            <person name="Hegedus B."/>
            <person name="Baldrian P."/>
            <person name="Stursova M."/>
            <person name="Weitz H."/>
            <person name="Taylor A."/>
            <person name="Grigoriev I.V."/>
            <person name="Nagy L.G."/>
            <person name="Martin F."/>
            <person name="Kauserud H."/>
        </authorList>
    </citation>
    <scope>NUCLEOTIDE SEQUENCE</scope>
    <source>
        <strain evidence="2">CBHHK182m</strain>
    </source>
</reference>
<organism evidence="2 3">
    <name type="scientific">Mycena metata</name>
    <dbReference type="NCBI Taxonomy" id="1033252"/>
    <lineage>
        <taxon>Eukaryota</taxon>
        <taxon>Fungi</taxon>
        <taxon>Dikarya</taxon>
        <taxon>Basidiomycota</taxon>
        <taxon>Agaricomycotina</taxon>
        <taxon>Agaricomycetes</taxon>
        <taxon>Agaricomycetidae</taxon>
        <taxon>Agaricales</taxon>
        <taxon>Marasmiineae</taxon>
        <taxon>Mycenaceae</taxon>
        <taxon>Mycena</taxon>
    </lineage>
</organism>
<name>A0AAD7JIJ3_9AGAR</name>
<proteinExistence type="predicted"/>
<sequence length="144" mass="15337">MSCDILRFLKSTESAILHLPLDPLTALTATPTIFYTGYTGTTTLPPMRTYPPGEYSQDYSQPSSQASGSQSYVCLCGRVDGNGMTGIGQGCADSLPSVKWARQSRPAVRSVPQYMASGSSLRMSLEEKIGAEEASAVIGEDDSN</sequence>